<evidence type="ECO:0000313" key="2">
    <source>
        <dbReference type="Proteomes" id="UP001165302"/>
    </source>
</evidence>
<comment type="caution">
    <text evidence="1">The sequence shown here is derived from an EMBL/GenBank/DDBJ whole genome shotgun (WGS) entry which is preliminary data.</text>
</comment>
<dbReference type="RefSeq" id="WP_225551013.1">
    <property type="nucleotide sequence ID" value="NZ_JADEYP010000001.1"/>
</dbReference>
<protein>
    <submittedName>
        <fullName evidence="1">Uncharacterized protein</fullName>
    </submittedName>
</protein>
<organism evidence="1 2">
    <name type="scientific">Sphingobacterium bovistauri</name>
    <dbReference type="NCBI Taxonomy" id="2781959"/>
    <lineage>
        <taxon>Bacteria</taxon>
        <taxon>Pseudomonadati</taxon>
        <taxon>Bacteroidota</taxon>
        <taxon>Sphingobacteriia</taxon>
        <taxon>Sphingobacteriales</taxon>
        <taxon>Sphingobacteriaceae</taxon>
        <taxon>Sphingobacterium</taxon>
    </lineage>
</organism>
<keyword evidence="2" id="KW-1185">Reference proteome</keyword>
<sequence length="175" mass="20037">MRNSSKILPILVAALIFQSCHTSISKHDQTSYFDIPKFFKNEALRLQKLSPTITKTVATNTSTETKEINIKNWNSELAQFMTVDLNKAGNIEFQMTREKDTLVYSSQTDSPNRIVVKIVNSNERTSYISIEKQTKNLLFKNNETLIYSLDDFYSIEKNQSVKGLGHNSYLITSKL</sequence>
<proteinExistence type="predicted"/>
<evidence type="ECO:0000313" key="1">
    <source>
        <dbReference type="EMBL" id="MCA5003679.1"/>
    </source>
</evidence>
<dbReference type="PROSITE" id="PS51257">
    <property type="entry name" value="PROKAR_LIPOPROTEIN"/>
    <property type="match status" value="1"/>
</dbReference>
<dbReference type="EMBL" id="JADEYP010000001">
    <property type="protein sequence ID" value="MCA5003679.1"/>
    <property type="molecule type" value="Genomic_DNA"/>
</dbReference>
<name>A0ABS7Z0J4_9SPHI</name>
<reference evidence="1" key="1">
    <citation type="submission" date="2020-10" db="EMBL/GenBank/DDBJ databases">
        <authorList>
            <person name="Lu T."/>
            <person name="Wang Q."/>
            <person name="Han X."/>
        </authorList>
    </citation>
    <scope>NUCLEOTIDE SEQUENCE</scope>
    <source>
        <strain evidence="1">WQ 366</strain>
    </source>
</reference>
<dbReference type="Proteomes" id="UP001165302">
    <property type="component" value="Unassembled WGS sequence"/>
</dbReference>
<accession>A0ABS7Z0J4</accession>
<gene>
    <name evidence="1" type="ORF">IPZ78_00785</name>
</gene>